<name>E1X0H9_HALMS</name>
<reference evidence="3" key="1">
    <citation type="journal article" date="2013" name="ISME J.">
        <title>A small predatory core genome in the divergent marine Bacteriovorax marinus SJ and the terrestrial Bdellovibrio bacteriovorus.</title>
        <authorList>
            <person name="Crossman L.C."/>
            <person name="Chen H."/>
            <person name="Cerdeno-Tarraga A.M."/>
            <person name="Brooks K."/>
            <person name="Quail M.A."/>
            <person name="Pineiro S.A."/>
            <person name="Hobley L."/>
            <person name="Sockett R.E."/>
            <person name="Bentley S.D."/>
            <person name="Parkhill J."/>
            <person name="Williams H.N."/>
            <person name="Stine O.C."/>
        </authorList>
    </citation>
    <scope>NUCLEOTIDE SEQUENCE [LARGE SCALE GENOMIC DNA]</scope>
    <source>
        <strain evidence="3">ATCC BAA-682 / DSM 15412 / SJ</strain>
    </source>
</reference>
<evidence type="ECO:0000313" key="3">
    <source>
        <dbReference type="Proteomes" id="UP000008963"/>
    </source>
</evidence>
<dbReference type="STRING" id="862908.BMS_3255"/>
<evidence type="ECO:0000313" key="2">
    <source>
        <dbReference type="EMBL" id="CBW28005.1"/>
    </source>
</evidence>
<dbReference type="PANTHER" id="PTHR30383:SF5">
    <property type="entry name" value="SGNH HYDROLASE-TYPE ESTERASE DOMAIN-CONTAINING PROTEIN"/>
    <property type="match status" value="1"/>
</dbReference>
<gene>
    <name evidence="2" type="ordered locus">BMS_3255</name>
</gene>
<proteinExistence type="predicted"/>
<protein>
    <submittedName>
        <fullName evidence="2">Membrane protein</fullName>
    </submittedName>
</protein>
<dbReference type="eggNOG" id="COG2755">
    <property type="taxonomic scope" value="Bacteria"/>
</dbReference>
<dbReference type="PANTHER" id="PTHR30383">
    <property type="entry name" value="THIOESTERASE 1/PROTEASE 1/LYSOPHOSPHOLIPASE L1"/>
    <property type="match status" value="1"/>
</dbReference>
<dbReference type="AlphaFoldDB" id="E1X0H9"/>
<evidence type="ECO:0000259" key="1">
    <source>
        <dbReference type="Pfam" id="PF13472"/>
    </source>
</evidence>
<dbReference type="KEGG" id="bmx:BMS_3255"/>
<dbReference type="OrthoDB" id="6362682at2"/>
<organism evidence="2 3">
    <name type="scientific">Halobacteriovorax marinus (strain ATCC BAA-682 / DSM 15412 / SJ)</name>
    <name type="common">Bacteriovorax marinus</name>
    <dbReference type="NCBI Taxonomy" id="862908"/>
    <lineage>
        <taxon>Bacteria</taxon>
        <taxon>Pseudomonadati</taxon>
        <taxon>Bdellovibrionota</taxon>
        <taxon>Bacteriovoracia</taxon>
        <taxon>Bacteriovoracales</taxon>
        <taxon>Halobacteriovoraceae</taxon>
        <taxon>Halobacteriovorax</taxon>
    </lineage>
</organism>
<feature type="domain" description="SGNH hydrolase-type esterase" evidence="1">
    <location>
        <begin position="93"/>
        <end position="321"/>
    </location>
</feature>
<dbReference type="Proteomes" id="UP000008963">
    <property type="component" value="Chromosome"/>
</dbReference>
<dbReference type="GO" id="GO:0004622">
    <property type="term" value="F:phosphatidylcholine lysophospholipase activity"/>
    <property type="evidence" value="ECO:0007669"/>
    <property type="project" value="TreeGrafter"/>
</dbReference>
<dbReference type="RefSeq" id="WP_014245775.1">
    <property type="nucleotide sequence ID" value="NC_016620.1"/>
</dbReference>
<dbReference type="InterPro" id="IPR013830">
    <property type="entry name" value="SGNH_hydro"/>
</dbReference>
<dbReference type="HOGENOM" id="CLU_838795_0_0_7"/>
<sequence>MNKSIFREVSISLIIAILIILALEGVSRIIYTPSHLDKIMAVLEENHSRFWKVKSNLHQDFFGAEVSTDSRGFRIGAADKTWSSAKMRVALMGASPSFGWGVSNHETYCSKISTYSDNHIATRNFSQIGYSSYQGTKLIDEVIKSKPTHILISYVINDLDYYRFFYSDNVPDKEVQAKDQSIITLRNFAKGLMFPKLFFKFLKSNQSSIKLDRETRVTKEDYISNINSLVEKIKSNNITPILIKFPVNMPLQENTEGDIQKIQNARIRKRGLEYNLALQNFANEKSIKLIDLTEVVRTTNKYLFLDPNGDTIHPNIEGHDLFAKKILKSIL</sequence>
<dbReference type="Pfam" id="PF13472">
    <property type="entry name" value="Lipase_GDSL_2"/>
    <property type="match status" value="1"/>
</dbReference>
<dbReference type="EMBL" id="FQ312005">
    <property type="protein sequence ID" value="CBW28005.1"/>
    <property type="molecule type" value="Genomic_DNA"/>
</dbReference>
<dbReference type="Gene3D" id="3.40.50.1110">
    <property type="entry name" value="SGNH hydrolase"/>
    <property type="match status" value="1"/>
</dbReference>
<dbReference type="InterPro" id="IPR051532">
    <property type="entry name" value="Ester_Hydrolysis_Enzymes"/>
</dbReference>
<dbReference type="SUPFAM" id="SSF52266">
    <property type="entry name" value="SGNH hydrolase"/>
    <property type="match status" value="1"/>
</dbReference>
<accession>E1X0H9</accession>
<dbReference type="InterPro" id="IPR036514">
    <property type="entry name" value="SGNH_hydro_sf"/>
</dbReference>
<dbReference type="PATRIC" id="fig|862908.3.peg.3111"/>
<keyword evidence="3" id="KW-1185">Reference proteome</keyword>